<dbReference type="InterPro" id="IPR022340">
    <property type="entry name" value="GPCR_GCR1_put"/>
</dbReference>
<proteinExistence type="predicted"/>
<evidence type="ECO:0000256" key="2">
    <source>
        <dbReference type="ARBA" id="ARBA00022692"/>
    </source>
</evidence>
<dbReference type="Proteomes" id="UP001208570">
    <property type="component" value="Unassembled WGS sequence"/>
</dbReference>
<feature type="transmembrane region" description="Helical" evidence="8">
    <location>
        <begin position="226"/>
        <end position="251"/>
    </location>
</feature>
<feature type="domain" description="G-protein coupled receptors family 2 profile 2" evidence="9">
    <location>
        <begin position="84"/>
        <end position="334"/>
    </location>
</feature>
<evidence type="ECO:0000313" key="11">
    <source>
        <dbReference type="Proteomes" id="UP001208570"/>
    </source>
</evidence>
<evidence type="ECO:0000259" key="9">
    <source>
        <dbReference type="PROSITE" id="PS50261"/>
    </source>
</evidence>
<dbReference type="SUPFAM" id="SSF81321">
    <property type="entry name" value="Family A G protein-coupled receptor-like"/>
    <property type="match status" value="1"/>
</dbReference>
<evidence type="ECO:0000313" key="10">
    <source>
        <dbReference type="EMBL" id="KAK2145005.1"/>
    </source>
</evidence>
<dbReference type="EMBL" id="JAODUP010000711">
    <property type="protein sequence ID" value="KAK2145005.1"/>
    <property type="molecule type" value="Genomic_DNA"/>
</dbReference>
<evidence type="ECO:0000256" key="8">
    <source>
        <dbReference type="SAM" id="Phobius"/>
    </source>
</evidence>
<keyword evidence="4" id="KW-0297">G-protein coupled receptor</keyword>
<keyword evidence="3 8" id="KW-1133">Transmembrane helix</keyword>
<keyword evidence="6" id="KW-0675">Receptor</keyword>
<feature type="transmembrane region" description="Helical" evidence="8">
    <location>
        <begin position="155"/>
        <end position="174"/>
    </location>
</feature>
<comment type="caution">
    <text evidence="10">The sequence shown here is derived from an EMBL/GenBank/DDBJ whole genome shotgun (WGS) entry which is preliminary data.</text>
</comment>
<keyword evidence="5 8" id="KW-0472">Membrane</keyword>
<organism evidence="10 11">
    <name type="scientific">Paralvinella palmiformis</name>
    <dbReference type="NCBI Taxonomy" id="53620"/>
    <lineage>
        <taxon>Eukaryota</taxon>
        <taxon>Metazoa</taxon>
        <taxon>Spiralia</taxon>
        <taxon>Lophotrochozoa</taxon>
        <taxon>Annelida</taxon>
        <taxon>Polychaeta</taxon>
        <taxon>Sedentaria</taxon>
        <taxon>Canalipalpata</taxon>
        <taxon>Terebellida</taxon>
        <taxon>Terebelliformia</taxon>
        <taxon>Alvinellidae</taxon>
        <taxon>Paralvinella</taxon>
    </lineage>
</organism>
<evidence type="ECO:0000256" key="6">
    <source>
        <dbReference type="ARBA" id="ARBA00023170"/>
    </source>
</evidence>
<dbReference type="InterPro" id="IPR022343">
    <property type="entry name" value="GCR1-cAMP_receptor"/>
</dbReference>
<dbReference type="GO" id="GO:0007189">
    <property type="term" value="P:adenylate cyclase-activating G protein-coupled receptor signaling pathway"/>
    <property type="evidence" value="ECO:0007669"/>
    <property type="project" value="TreeGrafter"/>
</dbReference>
<feature type="transmembrane region" description="Helical" evidence="8">
    <location>
        <begin position="89"/>
        <end position="109"/>
    </location>
</feature>
<keyword evidence="11" id="KW-1185">Reference proteome</keyword>
<keyword evidence="7" id="KW-0807">Transducer</keyword>
<dbReference type="GO" id="GO:0007166">
    <property type="term" value="P:cell surface receptor signaling pathway"/>
    <property type="evidence" value="ECO:0007669"/>
    <property type="project" value="InterPro"/>
</dbReference>
<dbReference type="Pfam" id="PF05462">
    <property type="entry name" value="Dicty_CAR"/>
    <property type="match status" value="1"/>
</dbReference>
<dbReference type="PRINTS" id="PR02001">
    <property type="entry name" value="GCR1CAMPR"/>
</dbReference>
<reference evidence="10" key="1">
    <citation type="journal article" date="2023" name="Mol. Biol. Evol.">
        <title>Third-Generation Sequencing Reveals the Adaptive Role of the Epigenome in Three Deep-Sea Polychaetes.</title>
        <authorList>
            <person name="Perez M."/>
            <person name="Aroh O."/>
            <person name="Sun Y."/>
            <person name="Lan Y."/>
            <person name="Juniper S.K."/>
            <person name="Young C.R."/>
            <person name="Angers B."/>
            <person name="Qian P.Y."/>
        </authorList>
    </citation>
    <scope>NUCLEOTIDE SEQUENCE</scope>
    <source>
        <strain evidence="10">P08H-3</strain>
    </source>
</reference>
<feature type="transmembrane region" description="Helical" evidence="8">
    <location>
        <begin position="308"/>
        <end position="332"/>
    </location>
</feature>
<feature type="transmembrane region" description="Helical" evidence="8">
    <location>
        <begin position="121"/>
        <end position="140"/>
    </location>
</feature>
<evidence type="ECO:0000256" key="7">
    <source>
        <dbReference type="ARBA" id="ARBA00023224"/>
    </source>
</evidence>
<accession>A0AAD9J2Y2</accession>
<dbReference type="PANTHER" id="PTHR23112">
    <property type="entry name" value="G PROTEIN-COUPLED RECEPTOR 157-RELATED"/>
    <property type="match status" value="1"/>
</dbReference>
<evidence type="ECO:0000256" key="5">
    <source>
        <dbReference type="ARBA" id="ARBA00023136"/>
    </source>
</evidence>
<feature type="transmembrane region" description="Helical" evidence="8">
    <location>
        <begin position="186"/>
        <end position="206"/>
    </location>
</feature>
<dbReference type="PANTHER" id="PTHR23112:SF43">
    <property type="entry name" value="CYCLIC AMP RECEPTOR-LIKE PROTEIN A"/>
    <property type="match status" value="1"/>
</dbReference>
<sequence>MFGPDVTKRKYKRSGFVNNPVTVNKNMANVTGVYNLSARSSPHEENGTLFTTLFTSADETNTTEPIEMTKCAIFNGDEYKCEVIVHIRRAFSCISLIGCVFVIGIIWLFRKYVVFSQRLILYLSISAILYCIFFIMGNIYEEGSFCTFQAWGVTIFNWSVLLWVCCITFNLHMNAVWMKSTEKFEWAYHVVSWCIPLLVSFLPFFNNLYGPAGSWCWIKNDWAWRFGLWYCPLIVILLLLILVYSCTFAVINRRVKTWEGLYDPDVERKKQVLKEDVKPLRAYPFVYLACSIFPLINRIQNAVNPDPVFGLMVLHALTSPLPGALNAVVFALDKDTRSKLSWSQIKMAFQARRVRSPGLIQEYPAESSLSDYQSTTIQSQHSSIMA</sequence>
<name>A0AAD9J2Y2_9ANNE</name>
<dbReference type="AlphaFoldDB" id="A0AAD9J2Y2"/>
<dbReference type="Gene3D" id="1.20.1070.10">
    <property type="entry name" value="Rhodopsin 7-helix transmembrane proteins"/>
    <property type="match status" value="1"/>
</dbReference>
<dbReference type="GO" id="GO:0005886">
    <property type="term" value="C:plasma membrane"/>
    <property type="evidence" value="ECO:0007669"/>
    <property type="project" value="TreeGrafter"/>
</dbReference>
<evidence type="ECO:0000256" key="4">
    <source>
        <dbReference type="ARBA" id="ARBA00023040"/>
    </source>
</evidence>
<dbReference type="PRINTS" id="PR02000">
    <property type="entry name" value="GCR1PLANT"/>
</dbReference>
<dbReference type="GO" id="GO:0004930">
    <property type="term" value="F:G protein-coupled receptor activity"/>
    <property type="evidence" value="ECO:0007669"/>
    <property type="project" value="UniProtKB-KW"/>
</dbReference>
<protein>
    <recommendedName>
        <fullName evidence="9">G-protein coupled receptors family 2 profile 2 domain-containing protein</fullName>
    </recommendedName>
</protein>
<gene>
    <name evidence="10" type="ORF">LSH36_711g01024</name>
</gene>
<dbReference type="PROSITE" id="PS50261">
    <property type="entry name" value="G_PROTEIN_RECEP_F2_4"/>
    <property type="match status" value="1"/>
</dbReference>
<evidence type="ECO:0000256" key="3">
    <source>
        <dbReference type="ARBA" id="ARBA00022989"/>
    </source>
</evidence>
<keyword evidence="2 8" id="KW-0812">Transmembrane</keyword>
<comment type="subcellular location">
    <subcellularLocation>
        <location evidence="1">Membrane</location>
        <topology evidence="1">Multi-pass membrane protein</topology>
    </subcellularLocation>
</comment>
<evidence type="ECO:0000256" key="1">
    <source>
        <dbReference type="ARBA" id="ARBA00004141"/>
    </source>
</evidence>
<dbReference type="InterPro" id="IPR017981">
    <property type="entry name" value="GPCR_2-like_7TM"/>
</dbReference>